<feature type="region of interest" description="Disordered" evidence="2">
    <location>
        <begin position="624"/>
        <end position="676"/>
    </location>
</feature>
<feature type="region of interest" description="Disordered" evidence="2">
    <location>
        <begin position="530"/>
        <end position="603"/>
    </location>
</feature>
<evidence type="ECO:0000259" key="3">
    <source>
        <dbReference type="Pfam" id="PF07814"/>
    </source>
</evidence>
<protein>
    <recommendedName>
        <fullName evidence="3">Wings apart-like protein C-terminal domain-containing protein</fullName>
    </recommendedName>
</protein>
<dbReference type="Pfam" id="PF07814">
    <property type="entry name" value="WAPL"/>
    <property type="match status" value="1"/>
</dbReference>
<dbReference type="Gene3D" id="1.25.10.10">
    <property type="entry name" value="Leucine-rich Repeat Variant"/>
    <property type="match status" value="2"/>
</dbReference>
<dbReference type="InterPro" id="IPR011989">
    <property type="entry name" value="ARM-like"/>
</dbReference>
<reference evidence="4" key="1">
    <citation type="submission" date="2022-07" db="EMBL/GenBank/DDBJ databases">
        <authorList>
            <person name="Macas J."/>
            <person name="Novak P."/>
            <person name="Neumann P."/>
        </authorList>
    </citation>
    <scope>NUCLEOTIDE SEQUENCE</scope>
</reference>
<evidence type="ECO:0000313" key="5">
    <source>
        <dbReference type="EMBL" id="CAH9130935.1"/>
    </source>
</evidence>
<dbReference type="AlphaFoldDB" id="A0AAV0CN52"/>
<evidence type="ECO:0000256" key="1">
    <source>
        <dbReference type="ARBA" id="ARBA00006854"/>
    </source>
</evidence>
<feature type="compositionally biased region" description="Low complexity" evidence="2">
    <location>
        <begin position="547"/>
        <end position="577"/>
    </location>
</feature>
<dbReference type="PANTHER" id="PTHR22100">
    <property type="entry name" value="WINGS APART-LIKE PROTEIN HOMOLOG"/>
    <property type="match status" value="1"/>
</dbReference>
<sequence length="917" mass="100708">MMVRTYGRRGRGVSRSYSCARSGFEDGVSSQESPQDVYNFEFSSQDSGRWASSINSSDLYGIGSSQECQELEILTPEEVDVGVDFEDHNEHWKSKKKMKTFDWDPYNLNSSQESDELVILPPRSDRESGIFGKSKKEKAGKKGKENGVLQKKKKKVMNKKVVPEESGSIAATLMETQEHGEMMENVDEVNFALDGLRKGQPARIRRASLLSLLSICSTVHQRRLLRAHGMAQTIIDAVVGLPSDDSSSNLAAAALFYIFISDGLDDHLLDSPECIRFLIKLLKPVKSEASVAKAQTIGSKLLAIRLDAGISQDLVKTDSTSNSILKKVQEILVSCKEMKPTCDNDRSQILELNPKWISLLTLEKACLSPILVEDTSGTVQKSGGTFKENLRELGGLDAVFEVARNCHSLLEEWMIKISSSFLEPKDTTALESLVLLLKSLKTMENATFLSLDIQNHMLEMKGKLDSLRSPRSFIKLILSVIGTLSDVFLHRRRSSENFQDKKISELSQSPSIVDSKEIISIISSLTTSEDASSSMCSTDSQTDPLDFSKSTSSDSWWSKTRIDSSKSGSCHGSSSHISKNKIANANDIDQNRKGSNGTKALHVTDDTQDPFAFDSDDLGPSKWDLLSRKKKVSRPPNGKAKVRGNKSRNHSTPMLSNQESCNDNHNKSSSSGASCSSAVDEEMSNLLADCLLSSVRVLMNLTNDNPIGCQQIAVCGGLETLSSLIASHYPSFSSSLKCVFSSKLDVKPGDQIDSPLSDQELDLLVTILGLLVNLVEKDGRNRSRLASASVSVPGMEGSEESCTDVISLFCTIFLANQRGGEAAEEGTLNMDEEHALLKKQKEGEKVIIEAYSALLIAFLSTESKCTRNAIADCLPDRSLAILVPVLEKFMDFHLSMRMISRETHSAVLEVIESCRVP</sequence>
<proteinExistence type="inferred from homology"/>
<dbReference type="InterPro" id="IPR022771">
    <property type="entry name" value="WAPL_C"/>
</dbReference>
<feature type="domain" description="Wings apart-like protein C-terminal" evidence="3">
    <location>
        <begin position="172"/>
        <end position="778"/>
    </location>
</feature>
<accession>A0AAV0CN52</accession>
<dbReference type="EMBL" id="CAMAPF010000036">
    <property type="protein sequence ID" value="CAH9081347.1"/>
    <property type="molecule type" value="Genomic_DNA"/>
</dbReference>
<evidence type="ECO:0000313" key="6">
    <source>
        <dbReference type="Proteomes" id="UP001152523"/>
    </source>
</evidence>
<comment type="similarity">
    <text evidence="1">Belongs to the WAPL family.</text>
</comment>
<keyword evidence="6" id="KW-1185">Reference proteome</keyword>
<dbReference type="InterPro" id="IPR039874">
    <property type="entry name" value="WAPL"/>
</dbReference>
<evidence type="ECO:0000256" key="2">
    <source>
        <dbReference type="SAM" id="MobiDB-lite"/>
    </source>
</evidence>
<dbReference type="Proteomes" id="UP001152523">
    <property type="component" value="Unassembled WGS sequence"/>
</dbReference>
<dbReference type="EMBL" id="CAMAPF010000963">
    <property type="protein sequence ID" value="CAH9130935.1"/>
    <property type="molecule type" value="Genomic_DNA"/>
</dbReference>
<organism evidence="4 6">
    <name type="scientific">Cuscuta epithymum</name>
    <dbReference type="NCBI Taxonomy" id="186058"/>
    <lineage>
        <taxon>Eukaryota</taxon>
        <taxon>Viridiplantae</taxon>
        <taxon>Streptophyta</taxon>
        <taxon>Embryophyta</taxon>
        <taxon>Tracheophyta</taxon>
        <taxon>Spermatophyta</taxon>
        <taxon>Magnoliopsida</taxon>
        <taxon>eudicotyledons</taxon>
        <taxon>Gunneridae</taxon>
        <taxon>Pentapetalae</taxon>
        <taxon>asterids</taxon>
        <taxon>lamiids</taxon>
        <taxon>Solanales</taxon>
        <taxon>Convolvulaceae</taxon>
        <taxon>Cuscuteae</taxon>
        <taxon>Cuscuta</taxon>
        <taxon>Cuscuta subgen. Cuscuta</taxon>
    </lineage>
</organism>
<evidence type="ECO:0000313" key="4">
    <source>
        <dbReference type="EMBL" id="CAH9081347.1"/>
    </source>
</evidence>
<feature type="compositionally biased region" description="Polar residues" evidence="2">
    <location>
        <begin position="650"/>
        <end position="663"/>
    </location>
</feature>
<dbReference type="PANTHER" id="PTHR22100:SF13">
    <property type="entry name" value="WINGS APART-LIKE PROTEIN HOMOLOG"/>
    <property type="match status" value="1"/>
</dbReference>
<feature type="region of interest" description="Disordered" evidence="2">
    <location>
        <begin position="128"/>
        <end position="148"/>
    </location>
</feature>
<name>A0AAV0CN52_9ASTE</name>
<comment type="caution">
    <text evidence="4">The sequence shown here is derived from an EMBL/GenBank/DDBJ whole genome shotgun (WGS) entry which is preliminary data.</text>
</comment>
<gene>
    <name evidence="5" type="ORF">CEPIT_LOCUS31024</name>
    <name evidence="4" type="ORF">CEPIT_LOCUS7653</name>
</gene>
<feature type="compositionally biased region" description="Basic residues" evidence="2">
    <location>
        <begin position="640"/>
        <end position="649"/>
    </location>
</feature>